<gene>
    <name evidence="2" type="ORF">OCBIM_22000067mg</name>
</gene>
<keyword evidence="1" id="KW-0812">Transmembrane</keyword>
<dbReference type="EMBL" id="KQ423844">
    <property type="protein sequence ID" value="KOF72072.1"/>
    <property type="molecule type" value="Genomic_DNA"/>
</dbReference>
<evidence type="ECO:0000313" key="2">
    <source>
        <dbReference type="EMBL" id="KOF72072.1"/>
    </source>
</evidence>
<dbReference type="AlphaFoldDB" id="A0A0L8G4U9"/>
<keyword evidence="1" id="KW-0472">Membrane</keyword>
<reference evidence="2" key="1">
    <citation type="submission" date="2015-07" db="EMBL/GenBank/DDBJ databases">
        <title>MeaNS - Measles Nucleotide Surveillance Program.</title>
        <authorList>
            <person name="Tran T."/>
            <person name="Druce J."/>
        </authorList>
    </citation>
    <scope>NUCLEOTIDE SEQUENCE</scope>
    <source>
        <strain evidence="2">UCB-OBI-ISO-001</strain>
        <tissue evidence="2">Gonad</tissue>
    </source>
</reference>
<sequence length="140" mass="16378">MLTYIYPNIYIYSVVFSFFYNLCYAPCKSVSRFSVSSCLSTSLTHRKTLNSFLYTILMLYESILSSGCHKRKKEMILKIVCPKKVCQLINVFEKDILIYSLFVSLGVMLFQSKRSGISHVYKVLVHRFISSRKFIFSRQC</sequence>
<proteinExistence type="predicted"/>
<organism evidence="2">
    <name type="scientific">Octopus bimaculoides</name>
    <name type="common">California two-spotted octopus</name>
    <dbReference type="NCBI Taxonomy" id="37653"/>
    <lineage>
        <taxon>Eukaryota</taxon>
        <taxon>Metazoa</taxon>
        <taxon>Spiralia</taxon>
        <taxon>Lophotrochozoa</taxon>
        <taxon>Mollusca</taxon>
        <taxon>Cephalopoda</taxon>
        <taxon>Coleoidea</taxon>
        <taxon>Octopodiformes</taxon>
        <taxon>Octopoda</taxon>
        <taxon>Incirrata</taxon>
        <taxon>Octopodidae</taxon>
        <taxon>Octopus</taxon>
    </lineage>
</organism>
<keyword evidence="1" id="KW-1133">Transmembrane helix</keyword>
<protein>
    <submittedName>
        <fullName evidence="2">Uncharacterized protein</fullName>
    </submittedName>
</protein>
<evidence type="ECO:0000256" key="1">
    <source>
        <dbReference type="SAM" id="Phobius"/>
    </source>
</evidence>
<name>A0A0L8G4U9_OCTBM</name>
<accession>A0A0L8G4U9</accession>
<feature type="transmembrane region" description="Helical" evidence="1">
    <location>
        <begin position="6"/>
        <end position="27"/>
    </location>
</feature>